<evidence type="ECO:0000313" key="2">
    <source>
        <dbReference type="EMBL" id="MBB4734580.1"/>
    </source>
</evidence>
<dbReference type="RefSeq" id="WP_184240767.1">
    <property type="nucleotide sequence ID" value="NZ_JACHNA010000001.1"/>
</dbReference>
<keyword evidence="3" id="KW-1185">Reference proteome</keyword>
<organism evidence="2 3">
    <name type="scientific">Micrococcus cohnii</name>
    <dbReference type="NCBI Taxonomy" id="993416"/>
    <lineage>
        <taxon>Bacteria</taxon>
        <taxon>Bacillati</taxon>
        <taxon>Actinomycetota</taxon>
        <taxon>Actinomycetes</taxon>
        <taxon>Micrococcales</taxon>
        <taxon>Micrococcaceae</taxon>
        <taxon>Micrococcus</taxon>
    </lineage>
</organism>
<comment type="caution">
    <text evidence="2">The sequence shown here is derived from an EMBL/GenBank/DDBJ whole genome shotgun (WGS) entry which is preliminary data.</text>
</comment>
<feature type="transmembrane region" description="Helical" evidence="1">
    <location>
        <begin position="109"/>
        <end position="129"/>
    </location>
</feature>
<evidence type="ECO:0000256" key="1">
    <source>
        <dbReference type="SAM" id="Phobius"/>
    </source>
</evidence>
<feature type="transmembrane region" description="Helical" evidence="1">
    <location>
        <begin position="84"/>
        <end position="102"/>
    </location>
</feature>
<gene>
    <name evidence="2" type="ORF">HDA30_000088</name>
</gene>
<keyword evidence="1" id="KW-0812">Transmembrane</keyword>
<feature type="transmembrane region" description="Helical" evidence="1">
    <location>
        <begin position="27"/>
        <end position="48"/>
    </location>
</feature>
<dbReference type="AlphaFoldDB" id="A0A7W7DWH6"/>
<evidence type="ECO:0000313" key="3">
    <source>
        <dbReference type="Proteomes" id="UP000540191"/>
    </source>
</evidence>
<name>A0A7W7DWH6_9MICC</name>
<proteinExistence type="predicted"/>
<accession>A0A7W7DWH6</accession>
<dbReference type="Proteomes" id="UP000540191">
    <property type="component" value="Unassembled WGS sequence"/>
</dbReference>
<protein>
    <submittedName>
        <fullName evidence="2">Uncharacterized protein</fullName>
    </submittedName>
</protein>
<keyword evidence="1" id="KW-0472">Membrane</keyword>
<sequence length="174" mass="18617">MASPQAHHPDVPPGQLHPEVRRGRSRLLNITVVTGLFSTLAITGMTVLHQDQDLVRGILEARSWGVDEVTDREVAAMTTGSGDVVLAALGSIALTAAIWFGVHRLWRLARWAAVVIAVLCLLTAAFWSVDGGQLMWHGGGLGVAVLAAVCAMGTSCAVWLLVAFNRLVRDAFDR</sequence>
<keyword evidence="1" id="KW-1133">Transmembrane helix</keyword>
<reference evidence="2 3" key="1">
    <citation type="submission" date="2020-08" db="EMBL/GenBank/DDBJ databases">
        <title>Sequencing the genomes of 1000 actinobacteria strains.</title>
        <authorList>
            <person name="Klenk H.-P."/>
        </authorList>
    </citation>
    <scope>NUCLEOTIDE SEQUENCE [LARGE SCALE GENOMIC DNA]</scope>
    <source>
        <strain evidence="2 3">DSM 23974</strain>
    </source>
</reference>
<feature type="transmembrane region" description="Helical" evidence="1">
    <location>
        <begin position="141"/>
        <end position="164"/>
    </location>
</feature>
<dbReference type="EMBL" id="JACHNA010000001">
    <property type="protein sequence ID" value="MBB4734580.1"/>
    <property type="molecule type" value="Genomic_DNA"/>
</dbReference>